<feature type="transmembrane region" description="Helical" evidence="2">
    <location>
        <begin position="302"/>
        <end position="322"/>
    </location>
</feature>
<feature type="transmembrane region" description="Helical" evidence="2">
    <location>
        <begin position="207"/>
        <end position="228"/>
    </location>
</feature>
<feature type="transmembrane region" description="Helical" evidence="2">
    <location>
        <begin position="265"/>
        <end position="290"/>
    </location>
</feature>
<comment type="caution">
    <text evidence="3">The sequence shown here is derived from an EMBL/GenBank/DDBJ whole genome shotgun (WGS) entry which is preliminary data.</text>
</comment>
<feature type="transmembrane region" description="Helical" evidence="2">
    <location>
        <begin position="182"/>
        <end position="200"/>
    </location>
</feature>
<keyword evidence="2" id="KW-0812">Transmembrane</keyword>
<evidence type="ECO:0000256" key="2">
    <source>
        <dbReference type="SAM" id="Phobius"/>
    </source>
</evidence>
<proteinExistence type="predicted"/>
<feature type="region of interest" description="Disordered" evidence="1">
    <location>
        <begin position="104"/>
        <end position="141"/>
    </location>
</feature>
<dbReference type="RefSeq" id="WP_110377016.1">
    <property type="nucleotide sequence ID" value="NZ_JAHBRY010000001.1"/>
</dbReference>
<dbReference type="EMBL" id="QJJK01000011">
    <property type="protein sequence ID" value="PXW54545.1"/>
    <property type="molecule type" value="Genomic_DNA"/>
</dbReference>
<feature type="transmembrane region" description="Helical" evidence="2">
    <location>
        <begin position="366"/>
        <end position="385"/>
    </location>
</feature>
<reference evidence="3 4" key="1">
    <citation type="submission" date="2018-05" db="EMBL/GenBank/DDBJ databases">
        <title>Genomic Encyclopedia of Type Strains, Phase IV (KMG-IV): sequencing the most valuable type-strain genomes for metagenomic binning, comparative biology and taxonomic classification.</title>
        <authorList>
            <person name="Goeker M."/>
        </authorList>
    </citation>
    <scope>NUCLEOTIDE SEQUENCE [LARGE SCALE GENOMIC DNA]</scope>
    <source>
        <strain evidence="3 4">DSM 6462</strain>
    </source>
</reference>
<protein>
    <submittedName>
        <fullName evidence="3">Uncharacterized protein</fullName>
    </submittedName>
</protein>
<feature type="transmembrane region" description="Helical" evidence="2">
    <location>
        <begin position="334"/>
        <end position="354"/>
    </location>
</feature>
<dbReference type="Proteomes" id="UP000248021">
    <property type="component" value="Unassembled WGS sequence"/>
</dbReference>
<feature type="compositionally biased region" description="Basic and acidic residues" evidence="1">
    <location>
        <begin position="125"/>
        <end position="137"/>
    </location>
</feature>
<keyword evidence="2" id="KW-1133">Transmembrane helix</keyword>
<accession>A0A2V3U959</accession>
<evidence type="ECO:0000313" key="3">
    <source>
        <dbReference type="EMBL" id="PXW54545.1"/>
    </source>
</evidence>
<evidence type="ECO:0000256" key="1">
    <source>
        <dbReference type="SAM" id="MobiDB-lite"/>
    </source>
</evidence>
<keyword evidence="4" id="KW-1185">Reference proteome</keyword>
<evidence type="ECO:0000313" key="4">
    <source>
        <dbReference type="Proteomes" id="UP000248021"/>
    </source>
</evidence>
<dbReference type="AlphaFoldDB" id="A0A2V3U959"/>
<name>A0A2V3U959_9HYPH</name>
<organism evidence="3 4">
    <name type="scientific">Chelatococcus asaccharovorans</name>
    <dbReference type="NCBI Taxonomy" id="28210"/>
    <lineage>
        <taxon>Bacteria</taxon>
        <taxon>Pseudomonadati</taxon>
        <taxon>Pseudomonadota</taxon>
        <taxon>Alphaproteobacteria</taxon>
        <taxon>Hyphomicrobiales</taxon>
        <taxon>Chelatococcaceae</taxon>
        <taxon>Chelatococcus</taxon>
    </lineage>
</organism>
<feature type="transmembrane region" description="Helical" evidence="2">
    <location>
        <begin position="234"/>
        <end position="253"/>
    </location>
</feature>
<gene>
    <name evidence="3" type="ORF">C7450_11176</name>
</gene>
<keyword evidence="2" id="KW-0472">Membrane</keyword>
<sequence length="400" mass="42805">MSLSVESVLRDILVRHGTTLLGEQRRFEACIRDTHLSPREMNGVVAALKSGIPAHFQQFQSSGLTEIAIANYAKRLAEETGLNEELARTTLEAWARALRVDLPAKGSPQADAGPPKRSADGTPEDAPKTPEAAKEDATPPSAAVVVPASSSSHRADWRVWLFVIIGFVLVAGQGYRFVAISIATYITGSFCIIAAALVLRQAAWVKWPAVALCSVTILLAISGLAILGVPAAPLIIAGCLAVAGAIGLLLWRTEGLPPDNPVDRVSVVVLLAALWRIFSLAVALGGIVFALTLGNPFHQRLLWLWLNLPVSLALVWLAWSVLSGRRMNLPRLFVTLLLAASVLLSVADLIALAADDPNVSLPYHLRIIPMVGILADLVVAALVIFQRKREDARPNETALA</sequence>